<evidence type="ECO:0000313" key="17">
    <source>
        <dbReference type="EMBL" id="MBW0474443.1"/>
    </source>
</evidence>
<name>A0A9Q3GNS6_9BASI</name>
<protein>
    <recommendedName>
        <fullName evidence="16">Integrase catalytic domain-containing protein</fullName>
    </recommendedName>
</protein>
<keyword evidence="9" id="KW-0229">DNA integration</keyword>
<organism evidence="17 18">
    <name type="scientific">Austropuccinia psidii MF-1</name>
    <dbReference type="NCBI Taxonomy" id="1389203"/>
    <lineage>
        <taxon>Eukaryota</taxon>
        <taxon>Fungi</taxon>
        <taxon>Dikarya</taxon>
        <taxon>Basidiomycota</taxon>
        <taxon>Pucciniomycotina</taxon>
        <taxon>Pucciniomycetes</taxon>
        <taxon>Pucciniales</taxon>
        <taxon>Sphaerophragmiaceae</taxon>
        <taxon>Austropuccinia</taxon>
    </lineage>
</organism>
<comment type="catalytic activity">
    <reaction evidence="14">
        <text>DNA(n) + a 2'-deoxyribonucleoside 5'-triphosphate = DNA(n+1) + diphosphate</text>
        <dbReference type="Rhea" id="RHEA:22508"/>
        <dbReference type="Rhea" id="RHEA-COMP:17339"/>
        <dbReference type="Rhea" id="RHEA-COMP:17340"/>
        <dbReference type="ChEBI" id="CHEBI:33019"/>
        <dbReference type="ChEBI" id="CHEBI:61560"/>
        <dbReference type="ChEBI" id="CHEBI:173112"/>
        <dbReference type="EC" id="2.7.7.7"/>
    </reaction>
</comment>
<keyword evidence="12" id="KW-0233">DNA recombination</keyword>
<dbReference type="PANTHER" id="PTHR42648">
    <property type="entry name" value="TRANSPOSASE, PUTATIVE-RELATED"/>
    <property type="match status" value="1"/>
</dbReference>
<evidence type="ECO:0000256" key="6">
    <source>
        <dbReference type="ARBA" id="ARBA00022801"/>
    </source>
</evidence>
<dbReference type="GO" id="GO:0046872">
    <property type="term" value="F:metal ion binding"/>
    <property type="evidence" value="ECO:0007669"/>
    <property type="project" value="UniProtKB-KW"/>
</dbReference>
<keyword evidence="8" id="KW-0694">RNA-binding</keyword>
<dbReference type="GO" id="GO:0003964">
    <property type="term" value="F:RNA-directed DNA polymerase activity"/>
    <property type="evidence" value="ECO:0007669"/>
    <property type="project" value="UniProtKB-KW"/>
</dbReference>
<dbReference type="GO" id="GO:0032196">
    <property type="term" value="P:transposition"/>
    <property type="evidence" value="ECO:0007669"/>
    <property type="project" value="UniProtKB-KW"/>
</dbReference>
<evidence type="ECO:0000256" key="9">
    <source>
        <dbReference type="ARBA" id="ARBA00022908"/>
    </source>
</evidence>
<keyword evidence="18" id="KW-1185">Reference proteome</keyword>
<dbReference type="Proteomes" id="UP000765509">
    <property type="component" value="Unassembled WGS sequence"/>
</dbReference>
<comment type="catalytic activity">
    <reaction evidence="13">
        <text>DNA(n) + a 2'-deoxyribonucleoside 5'-triphosphate = DNA(n+1) + diphosphate</text>
        <dbReference type="Rhea" id="RHEA:22508"/>
        <dbReference type="Rhea" id="RHEA-COMP:17339"/>
        <dbReference type="Rhea" id="RHEA-COMP:17340"/>
        <dbReference type="ChEBI" id="CHEBI:33019"/>
        <dbReference type="ChEBI" id="CHEBI:61560"/>
        <dbReference type="ChEBI" id="CHEBI:173112"/>
        <dbReference type="EC" id="2.7.7.49"/>
    </reaction>
</comment>
<dbReference type="InterPro" id="IPR001584">
    <property type="entry name" value="Integrase_cat-core"/>
</dbReference>
<dbReference type="OrthoDB" id="413361at2759"/>
<dbReference type="Pfam" id="PF13961">
    <property type="entry name" value="DUF4219"/>
    <property type="match status" value="1"/>
</dbReference>
<evidence type="ECO:0000256" key="4">
    <source>
        <dbReference type="ARBA" id="ARBA00022723"/>
    </source>
</evidence>
<feature type="non-terminal residue" evidence="17">
    <location>
        <position position="1"/>
    </location>
</feature>
<feature type="compositionally biased region" description="Low complexity" evidence="15">
    <location>
        <begin position="547"/>
        <end position="556"/>
    </location>
</feature>
<dbReference type="Gene3D" id="3.30.420.10">
    <property type="entry name" value="Ribonuclease H-like superfamily/Ribonuclease H"/>
    <property type="match status" value="1"/>
</dbReference>
<keyword evidence="5" id="KW-0255">Endonuclease</keyword>
<evidence type="ECO:0000256" key="3">
    <source>
        <dbReference type="ARBA" id="ARBA00022722"/>
    </source>
</evidence>
<dbReference type="InterPro" id="IPR012337">
    <property type="entry name" value="RNaseH-like_sf"/>
</dbReference>
<keyword evidence="6" id="KW-0378">Hydrolase</keyword>
<proteinExistence type="predicted"/>
<dbReference type="GO" id="GO:0006310">
    <property type="term" value="P:DNA recombination"/>
    <property type="evidence" value="ECO:0007669"/>
    <property type="project" value="UniProtKB-KW"/>
</dbReference>
<evidence type="ECO:0000256" key="5">
    <source>
        <dbReference type="ARBA" id="ARBA00022759"/>
    </source>
</evidence>
<sequence>IYSLKSLKSPPNKFHIRMMNEKTLDIKDISHIPILDGTNYGHWQMRMKIYLQSRELLDVCKKYFINDTSTSSSNQWSKASFEAINVITSRITERVFREIINSETIENSHLLWSKTSEQYASKRAVNQGRVWMDWKRCFFDGNLQNYIHNCRKIIMELYSEFSSHNSHSGYLQNKKGTSSSALITEYDKPHKIIFYCSQGKHNRRCTTHKKEECRAENPHFRPTRQEEKWKNNPKAHLSIVQALATIRGSINPMRNWVIVDCGANHHMLNSPKFFPNSFEEIKSEVATGDSQSNLLAHGIVRHPLDSIHIDVVGPITPESVSGSCFLLPIVDQATSYKIIRSLERKSKSFDQFFIAKNYMENHHDRKIKKLVSNRGGELLSQKFENLSNECGSVHIFSPPETLEHNGYAKRANRTVMEKARCLINHSNLPNQYWAEAVNTSVFLSNLSPTPSRENKSPHLLWRTNTSVKLTKLQTFGSVVTRNATFEERIFPTVAGGTKSPLWDIEDEQTNKDSNLLMGPINSENNQYYDFLEDTTNEDSSDSFSALNSPFPNNSPSNHEEPSDQQQSGDNHSIP</sequence>
<dbReference type="InterPro" id="IPR039537">
    <property type="entry name" value="Retrotran_Ty1/copia-like"/>
</dbReference>
<keyword evidence="11" id="KW-0239">DNA-directed DNA polymerase</keyword>
<dbReference type="GO" id="GO:0016787">
    <property type="term" value="F:hydrolase activity"/>
    <property type="evidence" value="ECO:0007669"/>
    <property type="project" value="UniProtKB-KW"/>
</dbReference>
<evidence type="ECO:0000313" key="18">
    <source>
        <dbReference type="Proteomes" id="UP000765509"/>
    </source>
</evidence>
<keyword evidence="10" id="KW-0695">RNA-directed DNA polymerase</keyword>
<dbReference type="InterPro" id="IPR025314">
    <property type="entry name" value="DUF4219"/>
</dbReference>
<comment type="caution">
    <text evidence="17">The sequence shown here is derived from an EMBL/GenBank/DDBJ whole genome shotgun (WGS) entry which is preliminary data.</text>
</comment>
<evidence type="ECO:0000256" key="7">
    <source>
        <dbReference type="ARBA" id="ARBA00022842"/>
    </source>
</evidence>
<keyword evidence="1" id="KW-0815">Transposition</keyword>
<evidence type="ECO:0000256" key="2">
    <source>
        <dbReference type="ARBA" id="ARBA00022695"/>
    </source>
</evidence>
<keyword evidence="4" id="KW-0479">Metal-binding</keyword>
<evidence type="ECO:0000256" key="15">
    <source>
        <dbReference type="SAM" id="MobiDB-lite"/>
    </source>
</evidence>
<evidence type="ECO:0000256" key="8">
    <source>
        <dbReference type="ARBA" id="ARBA00022884"/>
    </source>
</evidence>
<keyword evidence="3" id="KW-0540">Nuclease</keyword>
<evidence type="ECO:0000256" key="1">
    <source>
        <dbReference type="ARBA" id="ARBA00022578"/>
    </source>
</evidence>
<dbReference type="EMBL" id="AVOT02003740">
    <property type="protein sequence ID" value="MBW0474443.1"/>
    <property type="molecule type" value="Genomic_DNA"/>
</dbReference>
<evidence type="ECO:0000256" key="11">
    <source>
        <dbReference type="ARBA" id="ARBA00022932"/>
    </source>
</evidence>
<gene>
    <name evidence="17" type="ORF">O181_014158</name>
</gene>
<dbReference type="GO" id="GO:0003887">
    <property type="term" value="F:DNA-directed DNA polymerase activity"/>
    <property type="evidence" value="ECO:0007669"/>
    <property type="project" value="UniProtKB-KW"/>
</dbReference>
<keyword evidence="11" id="KW-0808">Transferase</keyword>
<dbReference type="GO" id="GO:0005634">
    <property type="term" value="C:nucleus"/>
    <property type="evidence" value="ECO:0007669"/>
    <property type="project" value="UniProtKB-ARBA"/>
</dbReference>
<dbReference type="GO" id="GO:0015074">
    <property type="term" value="P:DNA integration"/>
    <property type="evidence" value="ECO:0007669"/>
    <property type="project" value="UniProtKB-KW"/>
</dbReference>
<feature type="compositionally biased region" description="Polar residues" evidence="15">
    <location>
        <begin position="563"/>
        <end position="574"/>
    </location>
</feature>
<feature type="domain" description="Integrase catalytic" evidence="16">
    <location>
        <begin position="299"/>
        <end position="465"/>
    </location>
</feature>
<feature type="region of interest" description="Disordered" evidence="15">
    <location>
        <begin position="534"/>
        <end position="574"/>
    </location>
</feature>
<reference evidence="17" key="1">
    <citation type="submission" date="2021-03" db="EMBL/GenBank/DDBJ databases">
        <title>Draft genome sequence of rust myrtle Austropuccinia psidii MF-1, a brazilian biotype.</title>
        <authorList>
            <person name="Quecine M.C."/>
            <person name="Pachon D.M.R."/>
            <person name="Bonatelli M.L."/>
            <person name="Correr F.H."/>
            <person name="Franceschini L.M."/>
            <person name="Leite T.F."/>
            <person name="Margarido G.R.A."/>
            <person name="Almeida C.A."/>
            <person name="Ferrarezi J.A."/>
            <person name="Labate C.A."/>
        </authorList>
    </citation>
    <scope>NUCLEOTIDE SEQUENCE</scope>
    <source>
        <strain evidence="17">MF-1</strain>
    </source>
</reference>
<accession>A0A9Q3GNS6</accession>
<dbReference type="GO" id="GO:0004519">
    <property type="term" value="F:endonuclease activity"/>
    <property type="evidence" value="ECO:0007669"/>
    <property type="project" value="UniProtKB-KW"/>
</dbReference>
<evidence type="ECO:0000256" key="14">
    <source>
        <dbReference type="ARBA" id="ARBA00049244"/>
    </source>
</evidence>
<dbReference type="InterPro" id="IPR036397">
    <property type="entry name" value="RNaseH_sf"/>
</dbReference>
<evidence type="ECO:0000256" key="12">
    <source>
        <dbReference type="ARBA" id="ARBA00023172"/>
    </source>
</evidence>
<keyword evidence="7" id="KW-0460">Magnesium</keyword>
<dbReference type="AlphaFoldDB" id="A0A9Q3GNS6"/>
<evidence type="ECO:0000256" key="10">
    <source>
        <dbReference type="ARBA" id="ARBA00022918"/>
    </source>
</evidence>
<dbReference type="SUPFAM" id="SSF53098">
    <property type="entry name" value="Ribonuclease H-like"/>
    <property type="match status" value="1"/>
</dbReference>
<keyword evidence="2" id="KW-0548">Nucleotidyltransferase</keyword>
<dbReference type="PROSITE" id="PS50994">
    <property type="entry name" value="INTEGRASE"/>
    <property type="match status" value="1"/>
</dbReference>
<evidence type="ECO:0000256" key="13">
    <source>
        <dbReference type="ARBA" id="ARBA00048173"/>
    </source>
</evidence>
<dbReference type="GO" id="GO:0003723">
    <property type="term" value="F:RNA binding"/>
    <property type="evidence" value="ECO:0007669"/>
    <property type="project" value="UniProtKB-KW"/>
</dbReference>
<evidence type="ECO:0000259" key="16">
    <source>
        <dbReference type="PROSITE" id="PS50994"/>
    </source>
</evidence>
<dbReference type="PANTHER" id="PTHR42648:SF11">
    <property type="entry name" value="TRANSPOSON TY4-P GAG-POL POLYPROTEIN"/>
    <property type="match status" value="1"/>
</dbReference>